<evidence type="ECO:0000256" key="7">
    <source>
        <dbReference type="RuleBase" id="RU000461"/>
    </source>
</evidence>
<evidence type="ECO:0000256" key="2">
    <source>
        <dbReference type="ARBA" id="ARBA00022617"/>
    </source>
</evidence>
<dbReference type="PANTHER" id="PTHR46696">
    <property type="entry name" value="P450, PUTATIVE (EUROFUNG)-RELATED"/>
    <property type="match status" value="1"/>
</dbReference>
<reference evidence="8 9" key="2">
    <citation type="journal article" date="2015" name="Stand. Genomic Sci.">
        <title>Draft genome sequence of marine-derived Streptomyces sp. TP-A0598, a producer of anti-MRSA antibiotic lydicamycins.</title>
        <authorList>
            <person name="Komaki H."/>
            <person name="Ichikawa N."/>
            <person name="Hosoyama A."/>
            <person name="Fujita N."/>
            <person name="Igarashi Y."/>
        </authorList>
    </citation>
    <scope>NUCLEOTIDE SEQUENCE [LARGE SCALE GENOMIC DNA]</scope>
    <source>
        <strain evidence="8 9">NBRC 110027</strain>
    </source>
</reference>
<evidence type="ECO:0000256" key="4">
    <source>
        <dbReference type="ARBA" id="ARBA00023002"/>
    </source>
</evidence>
<evidence type="ECO:0000256" key="5">
    <source>
        <dbReference type="ARBA" id="ARBA00023004"/>
    </source>
</evidence>
<dbReference type="SUPFAM" id="SSF48264">
    <property type="entry name" value="Cytochrome P450"/>
    <property type="match status" value="1"/>
</dbReference>
<dbReference type="GO" id="GO:0005506">
    <property type="term" value="F:iron ion binding"/>
    <property type="evidence" value="ECO:0007669"/>
    <property type="project" value="InterPro"/>
</dbReference>
<keyword evidence="6 7" id="KW-0503">Monooxygenase</keyword>
<dbReference type="Proteomes" id="UP000048965">
    <property type="component" value="Unassembled WGS sequence"/>
</dbReference>
<keyword evidence="9" id="KW-1185">Reference proteome</keyword>
<dbReference type="GO" id="GO:0020037">
    <property type="term" value="F:heme binding"/>
    <property type="evidence" value="ECO:0007669"/>
    <property type="project" value="InterPro"/>
</dbReference>
<name>A0A0N7YKT3_9ACTN</name>
<gene>
    <name evidence="8" type="ORF">TPA0598_02_01290</name>
</gene>
<dbReference type="InterPro" id="IPR001128">
    <property type="entry name" value="Cyt_P450"/>
</dbReference>
<keyword evidence="3 7" id="KW-0479">Metal-binding</keyword>
<dbReference type="EMBL" id="BBNO01000002">
    <property type="protein sequence ID" value="GAO06891.1"/>
    <property type="molecule type" value="Genomic_DNA"/>
</dbReference>
<dbReference type="RefSeq" id="WP_052718830.1">
    <property type="nucleotide sequence ID" value="NZ_BBNO01000002.1"/>
</dbReference>
<reference evidence="9" key="1">
    <citation type="submission" date="2014-09" db="EMBL/GenBank/DDBJ databases">
        <title>Whole genome shotgun sequence of Streptomyces sp. NBRC 110027.</title>
        <authorList>
            <person name="Komaki H."/>
            <person name="Ichikawa N."/>
            <person name="Katano-Makiyama Y."/>
            <person name="Hosoyama A."/>
            <person name="Hashimoto M."/>
            <person name="Uohara A."/>
            <person name="Kitahashi Y."/>
            <person name="Ohji S."/>
            <person name="Kimura A."/>
            <person name="Yamazoe A."/>
            <person name="Igarashi Y."/>
            <person name="Fujita N."/>
        </authorList>
    </citation>
    <scope>NUCLEOTIDE SEQUENCE [LARGE SCALE GENOMIC DNA]</scope>
    <source>
        <strain evidence="9">NBRC 110027</strain>
    </source>
</reference>
<dbReference type="InterPro" id="IPR002397">
    <property type="entry name" value="Cyt_P450_B"/>
</dbReference>
<dbReference type="Gene3D" id="1.10.630.10">
    <property type="entry name" value="Cytochrome P450"/>
    <property type="match status" value="1"/>
</dbReference>
<dbReference type="FunFam" id="1.10.630.10:FF:000018">
    <property type="entry name" value="Cytochrome P450 monooxygenase"/>
    <property type="match status" value="1"/>
</dbReference>
<dbReference type="AlphaFoldDB" id="A0A0N7YKT3"/>
<dbReference type="CDD" id="cd11032">
    <property type="entry name" value="P450_EryK-like"/>
    <property type="match status" value="1"/>
</dbReference>
<evidence type="ECO:0000256" key="3">
    <source>
        <dbReference type="ARBA" id="ARBA00022723"/>
    </source>
</evidence>
<dbReference type="GO" id="GO:0004497">
    <property type="term" value="F:monooxygenase activity"/>
    <property type="evidence" value="ECO:0007669"/>
    <property type="project" value="UniProtKB-KW"/>
</dbReference>
<organism evidence="8 9">
    <name type="scientific">Streptomyces lydicamycinicus</name>
    <dbReference type="NCBI Taxonomy" id="1546107"/>
    <lineage>
        <taxon>Bacteria</taxon>
        <taxon>Bacillati</taxon>
        <taxon>Actinomycetota</taxon>
        <taxon>Actinomycetes</taxon>
        <taxon>Kitasatosporales</taxon>
        <taxon>Streptomycetaceae</taxon>
        <taxon>Streptomyces</taxon>
    </lineage>
</organism>
<dbReference type="Pfam" id="PF00067">
    <property type="entry name" value="p450"/>
    <property type="match status" value="1"/>
</dbReference>
<dbReference type="PRINTS" id="PR00359">
    <property type="entry name" value="BP450"/>
</dbReference>
<dbReference type="InterPro" id="IPR017972">
    <property type="entry name" value="Cyt_P450_CS"/>
</dbReference>
<evidence type="ECO:0000313" key="8">
    <source>
        <dbReference type="EMBL" id="GAO06891.1"/>
    </source>
</evidence>
<evidence type="ECO:0000256" key="1">
    <source>
        <dbReference type="ARBA" id="ARBA00010617"/>
    </source>
</evidence>
<comment type="similarity">
    <text evidence="1 7">Belongs to the cytochrome P450 family.</text>
</comment>
<accession>A0A0N7YKT3</accession>
<proteinExistence type="inferred from homology"/>
<protein>
    <submittedName>
        <fullName evidence="8">Putative cytochrome P450</fullName>
    </submittedName>
</protein>
<dbReference type="PANTHER" id="PTHR46696:SF1">
    <property type="entry name" value="CYTOCHROME P450 YJIB-RELATED"/>
    <property type="match status" value="1"/>
</dbReference>
<keyword evidence="2 7" id="KW-0349">Heme</keyword>
<evidence type="ECO:0000256" key="6">
    <source>
        <dbReference type="ARBA" id="ARBA00023033"/>
    </source>
</evidence>
<keyword evidence="5 7" id="KW-0408">Iron</keyword>
<keyword evidence="4 7" id="KW-0560">Oxidoreductase</keyword>
<comment type="caution">
    <text evidence="8">The sequence shown here is derived from an EMBL/GenBank/DDBJ whole genome shotgun (WGS) entry which is preliminary data.</text>
</comment>
<dbReference type="InterPro" id="IPR036396">
    <property type="entry name" value="Cyt_P450_sf"/>
</dbReference>
<dbReference type="GO" id="GO:0016705">
    <property type="term" value="F:oxidoreductase activity, acting on paired donors, with incorporation or reduction of molecular oxygen"/>
    <property type="evidence" value="ECO:0007669"/>
    <property type="project" value="InterPro"/>
</dbReference>
<dbReference type="OrthoDB" id="4133219at2"/>
<evidence type="ECO:0000313" key="9">
    <source>
        <dbReference type="Proteomes" id="UP000048965"/>
    </source>
</evidence>
<dbReference type="PROSITE" id="PS00086">
    <property type="entry name" value="CYTOCHROME_P450"/>
    <property type="match status" value="1"/>
</dbReference>
<sequence>MTVRDEIAVPDADGSNELFDWLGRMRSEHPVWQEGDGPYHVFRYEDVQQVISDPKTFSNDSSRVMPHLKPLTEGHINSMDPPDHGKLRRLVNQAFTPKTVAGLEPRIAAVTNELLTAVDAERFDLVDVLTYPLPVIVISELLGVPASDRDLFRVWADRFIALGDQPIAPEDFVATFQAATREMDEYLLGHCQKRRTDPKDDLISRLATAEIDGERLTDDEVVKFTGILFLTGHLTTTLLIGNAMQCLDSHPDAYAELRADRSLIPSAIEEVLRFRSPFTTVSRVTVTDVEVGGHLIPADRMVTPWVISANHDEDQFPDAHRFDIRRTPNRHVAFGRGGHFCVGAPLARLEAEVALNALLDTFRELRVDHGRDVAYHARGMYGAKNLPMTARRD</sequence>